<evidence type="ECO:0000256" key="9">
    <source>
        <dbReference type="ARBA" id="ARBA00023242"/>
    </source>
</evidence>
<dbReference type="Gene3D" id="1.10.260.40">
    <property type="entry name" value="lambda repressor-like DNA-binding domains"/>
    <property type="match status" value="1"/>
</dbReference>
<comment type="similarity">
    <text evidence="3">Belongs to the POU transcription factor family. Class-3 subfamily.</text>
</comment>
<dbReference type="PANTHER" id="PTHR11636">
    <property type="entry name" value="POU DOMAIN"/>
    <property type="match status" value="1"/>
</dbReference>
<dbReference type="InterPro" id="IPR017970">
    <property type="entry name" value="Homeobox_CS"/>
</dbReference>
<gene>
    <name evidence="16" type="ORF">F7725_002277</name>
</gene>
<comment type="function">
    <text evidence="1">Sequence-specific transcription factor which is part of a developmental regulatory system that provides cells with specific positional identities on the anterior-posterior axis.</text>
</comment>
<dbReference type="AlphaFoldDB" id="A0A7J5Y525"/>
<dbReference type="PRINTS" id="PR00028">
    <property type="entry name" value="POUDOMAIN"/>
</dbReference>
<reference evidence="16 17" key="1">
    <citation type="submission" date="2020-03" db="EMBL/GenBank/DDBJ databases">
        <title>Dissostichus mawsoni Genome sequencing and assembly.</title>
        <authorList>
            <person name="Park H."/>
        </authorList>
    </citation>
    <scope>NUCLEOTIDE SEQUENCE [LARGE SCALE GENOMIC DNA]</scope>
    <source>
        <strain evidence="16">DM0001</strain>
        <tissue evidence="16">Muscle</tissue>
    </source>
</reference>
<feature type="compositionally biased region" description="Basic residues" evidence="13">
    <location>
        <begin position="188"/>
        <end position="210"/>
    </location>
</feature>
<dbReference type="SMART" id="SM00389">
    <property type="entry name" value="HOX"/>
    <property type="match status" value="1"/>
</dbReference>
<dbReference type="InterPro" id="IPR010982">
    <property type="entry name" value="Lambda_DNA-bd_dom_sf"/>
</dbReference>
<dbReference type="SUPFAM" id="SSF46689">
    <property type="entry name" value="Homeodomain-like"/>
    <property type="match status" value="1"/>
</dbReference>
<evidence type="ECO:0000256" key="8">
    <source>
        <dbReference type="ARBA" id="ARBA00023163"/>
    </source>
</evidence>
<feature type="compositionally biased region" description="Polar residues" evidence="13">
    <location>
        <begin position="29"/>
        <end position="39"/>
    </location>
</feature>
<dbReference type="PANTHER" id="PTHR11636:SF125">
    <property type="entry name" value="POU DOMAIN, CLASS 3, TRANSCRIPTION FACTOR 3"/>
    <property type="match status" value="1"/>
</dbReference>
<keyword evidence="8 12" id="KW-0804">Transcription</keyword>
<keyword evidence="17" id="KW-1185">Reference proteome</keyword>
<dbReference type="InterPro" id="IPR001356">
    <property type="entry name" value="HD"/>
</dbReference>
<dbReference type="InterPro" id="IPR000327">
    <property type="entry name" value="POU_dom"/>
</dbReference>
<evidence type="ECO:0000259" key="14">
    <source>
        <dbReference type="PROSITE" id="PS50071"/>
    </source>
</evidence>
<feature type="region of interest" description="Disordered" evidence="13">
    <location>
        <begin position="501"/>
        <end position="525"/>
    </location>
</feature>
<feature type="domain" description="Homeobox" evidence="14">
    <location>
        <begin position="309"/>
        <end position="369"/>
    </location>
</feature>
<evidence type="ECO:0000256" key="12">
    <source>
        <dbReference type="RuleBase" id="RU361194"/>
    </source>
</evidence>
<dbReference type="CDD" id="cd00086">
    <property type="entry name" value="homeodomain"/>
    <property type="match status" value="1"/>
</dbReference>
<sequence>MHWGMATATSSPYLASSRILSSPGRGMQPGSTAVTTVSSGYRGDPSVKMVQSDFMQGAMVASNGGHMLSHAHHSRSSCSRGGSSRGRLPVAPQLPATGREEGQGGPPYRHRSAPQTPTLGTHQAHQGSWGGSSAAHISITEGQQQQQQSLIYSQPGFTVNGMLSSHAGQSLMHHGVLRGESPELDHGNHHHHHHHHNNNNHHTHHSQHHGVNHEPHSDEDAPTSDDLELFAKLFKQRRIKLGFTQADVGLALGTLYGNVFSQTTICRFEALQLSFKNMCKLKPLLNKWLEEADSTTGSPTCIDKMATQGRKRKKRTSIEVSVKGALESHFLKCPKPAAQEITSLADSLQLEKEVVRVWFCNRRQKEKRMTPPGLPRTPEDAYSQVGSMGPDTPSPSIDCKRMYSDTGPSSWIAASRGRPSQLAVHLGSGCQGDSEMEGHEAAGLLPQMMGLADIHVGSKKLRTLASGTTCSPRISFIRRRHEGDRSGRDIFKMEYLGKSSTFTARETRSSSQETSMKPDHKPDVE</sequence>
<feature type="region of interest" description="Disordered" evidence="13">
    <location>
        <begin position="19"/>
        <end position="39"/>
    </location>
</feature>
<feature type="compositionally biased region" description="Polar residues" evidence="13">
    <location>
        <begin position="113"/>
        <end position="126"/>
    </location>
</feature>
<protein>
    <recommendedName>
        <fullName evidence="12">POU domain protein</fullName>
    </recommendedName>
</protein>
<evidence type="ECO:0000256" key="4">
    <source>
        <dbReference type="ARBA" id="ARBA00022473"/>
    </source>
</evidence>
<comment type="subcellular location">
    <subcellularLocation>
        <location evidence="2 10 11">Nucleus</location>
    </subcellularLocation>
</comment>
<comment type="caution">
    <text evidence="16">The sequence shown here is derived from an EMBL/GenBank/DDBJ whole genome shotgun (WGS) entry which is preliminary data.</text>
</comment>
<dbReference type="FunFam" id="1.10.10.60:FF:000005">
    <property type="entry name" value="POU domain protein"/>
    <property type="match status" value="1"/>
</dbReference>
<evidence type="ECO:0000256" key="3">
    <source>
        <dbReference type="ARBA" id="ARBA00010250"/>
    </source>
</evidence>
<feature type="region of interest" description="Disordered" evidence="13">
    <location>
        <begin position="367"/>
        <end position="397"/>
    </location>
</feature>
<dbReference type="EMBL" id="JAAKFY010000018">
    <property type="protein sequence ID" value="KAF3843428.1"/>
    <property type="molecule type" value="Genomic_DNA"/>
</dbReference>
<feature type="non-terminal residue" evidence="16">
    <location>
        <position position="525"/>
    </location>
</feature>
<feature type="DNA-binding region" description="Homeobox" evidence="10">
    <location>
        <begin position="311"/>
        <end position="370"/>
    </location>
</feature>
<name>A0A7J5Y525_DISMA</name>
<evidence type="ECO:0000256" key="5">
    <source>
        <dbReference type="ARBA" id="ARBA00023015"/>
    </source>
</evidence>
<dbReference type="PROSITE" id="PS00465">
    <property type="entry name" value="POU_2"/>
    <property type="match status" value="1"/>
</dbReference>
<feature type="compositionally biased region" description="Low complexity" evidence="13">
    <location>
        <begin position="76"/>
        <end position="87"/>
    </location>
</feature>
<evidence type="ECO:0000256" key="1">
    <source>
        <dbReference type="ARBA" id="ARBA00003263"/>
    </source>
</evidence>
<dbReference type="InterPro" id="IPR013847">
    <property type="entry name" value="POU"/>
</dbReference>
<evidence type="ECO:0000313" key="16">
    <source>
        <dbReference type="EMBL" id="KAF3843428.1"/>
    </source>
</evidence>
<dbReference type="PROSITE" id="PS51179">
    <property type="entry name" value="POU_3"/>
    <property type="match status" value="1"/>
</dbReference>
<feature type="compositionally biased region" description="Polar residues" evidence="13">
    <location>
        <begin position="501"/>
        <end position="515"/>
    </location>
</feature>
<dbReference type="GO" id="GO:0000978">
    <property type="term" value="F:RNA polymerase II cis-regulatory region sequence-specific DNA binding"/>
    <property type="evidence" value="ECO:0007669"/>
    <property type="project" value="TreeGrafter"/>
</dbReference>
<evidence type="ECO:0000313" key="17">
    <source>
        <dbReference type="Proteomes" id="UP000518266"/>
    </source>
</evidence>
<keyword evidence="7 10" id="KW-0371">Homeobox</keyword>
<dbReference type="Pfam" id="PF00046">
    <property type="entry name" value="Homeodomain"/>
    <property type="match status" value="1"/>
</dbReference>
<dbReference type="OrthoDB" id="6358449at2759"/>
<evidence type="ECO:0000256" key="10">
    <source>
        <dbReference type="PROSITE-ProRule" id="PRU00108"/>
    </source>
</evidence>
<feature type="region of interest" description="Disordered" evidence="13">
    <location>
        <begin position="179"/>
        <end position="223"/>
    </location>
</feature>
<dbReference type="SUPFAM" id="SSF47413">
    <property type="entry name" value="lambda repressor-like DNA-binding domains"/>
    <property type="match status" value="1"/>
</dbReference>
<keyword evidence="9 10" id="KW-0539">Nucleus</keyword>
<proteinExistence type="inferred from homology"/>
<dbReference type="GO" id="GO:0005634">
    <property type="term" value="C:nucleus"/>
    <property type="evidence" value="ECO:0007669"/>
    <property type="project" value="UniProtKB-SubCell"/>
</dbReference>
<feature type="domain" description="POU-specific" evidence="15">
    <location>
        <begin position="219"/>
        <end position="293"/>
    </location>
</feature>
<dbReference type="PROSITE" id="PS50071">
    <property type="entry name" value="HOMEOBOX_2"/>
    <property type="match status" value="1"/>
</dbReference>
<dbReference type="InterPro" id="IPR050255">
    <property type="entry name" value="POU_domain_TF"/>
</dbReference>
<dbReference type="Proteomes" id="UP000518266">
    <property type="component" value="Unassembled WGS sequence"/>
</dbReference>
<dbReference type="Pfam" id="PF00157">
    <property type="entry name" value="Pou"/>
    <property type="match status" value="1"/>
</dbReference>
<evidence type="ECO:0000256" key="11">
    <source>
        <dbReference type="RuleBase" id="RU000682"/>
    </source>
</evidence>
<keyword evidence="6 10" id="KW-0238">DNA-binding</keyword>
<evidence type="ECO:0000256" key="13">
    <source>
        <dbReference type="SAM" id="MobiDB-lite"/>
    </source>
</evidence>
<dbReference type="PROSITE" id="PS00027">
    <property type="entry name" value="HOMEOBOX_1"/>
    <property type="match status" value="1"/>
</dbReference>
<feature type="region of interest" description="Disordered" evidence="13">
    <location>
        <begin position="67"/>
        <end position="148"/>
    </location>
</feature>
<dbReference type="Gene3D" id="1.10.10.60">
    <property type="entry name" value="Homeodomain-like"/>
    <property type="match status" value="1"/>
</dbReference>
<evidence type="ECO:0000259" key="15">
    <source>
        <dbReference type="PROSITE" id="PS51179"/>
    </source>
</evidence>
<keyword evidence="5" id="KW-0805">Transcription regulation</keyword>
<accession>A0A7J5Y525</accession>
<evidence type="ECO:0000256" key="2">
    <source>
        <dbReference type="ARBA" id="ARBA00004123"/>
    </source>
</evidence>
<feature type="compositionally biased region" description="Basic and acidic residues" evidence="13">
    <location>
        <begin position="516"/>
        <end position="525"/>
    </location>
</feature>
<evidence type="ECO:0000256" key="7">
    <source>
        <dbReference type="ARBA" id="ARBA00023155"/>
    </source>
</evidence>
<evidence type="ECO:0000256" key="6">
    <source>
        <dbReference type="ARBA" id="ARBA00023125"/>
    </source>
</evidence>
<dbReference type="FunFam" id="1.10.260.40:FF:000001">
    <property type="entry name" value="POU domain protein"/>
    <property type="match status" value="1"/>
</dbReference>
<dbReference type="SMART" id="SM00352">
    <property type="entry name" value="POU"/>
    <property type="match status" value="1"/>
</dbReference>
<keyword evidence="4" id="KW-0217">Developmental protein</keyword>
<dbReference type="GO" id="GO:0000981">
    <property type="term" value="F:DNA-binding transcription factor activity, RNA polymerase II-specific"/>
    <property type="evidence" value="ECO:0007669"/>
    <property type="project" value="InterPro"/>
</dbReference>
<dbReference type="PROSITE" id="PS00035">
    <property type="entry name" value="POU_1"/>
    <property type="match status" value="1"/>
</dbReference>
<organism evidence="16 17">
    <name type="scientific">Dissostichus mawsoni</name>
    <name type="common">Antarctic cod</name>
    <dbReference type="NCBI Taxonomy" id="36200"/>
    <lineage>
        <taxon>Eukaryota</taxon>
        <taxon>Metazoa</taxon>
        <taxon>Chordata</taxon>
        <taxon>Craniata</taxon>
        <taxon>Vertebrata</taxon>
        <taxon>Euteleostomi</taxon>
        <taxon>Actinopterygii</taxon>
        <taxon>Neopterygii</taxon>
        <taxon>Teleostei</taxon>
        <taxon>Neoteleostei</taxon>
        <taxon>Acanthomorphata</taxon>
        <taxon>Eupercaria</taxon>
        <taxon>Perciformes</taxon>
        <taxon>Notothenioidei</taxon>
        <taxon>Nototheniidae</taxon>
        <taxon>Dissostichus</taxon>
    </lineage>
</organism>
<dbReference type="InterPro" id="IPR009057">
    <property type="entry name" value="Homeodomain-like_sf"/>
</dbReference>